<keyword evidence="3" id="KW-1185">Reference proteome</keyword>
<dbReference type="Proteomes" id="UP000305948">
    <property type="component" value="Unassembled WGS sequence"/>
</dbReference>
<name>A0A5C3N6A2_9AGAM</name>
<feature type="region of interest" description="Disordered" evidence="1">
    <location>
        <begin position="308"/>
        <end position="337"/>
    </location>
</feature>
<evidence type="ECO:0000313" key="3">
    <source>
        <dbReference type="Proteomes" id="UP000305948"/>
    </source>
</evidence>
<reference evidence="2 3" key="1">
    <citation type="journal article" date="2019" name="Nat. Ecol. Evol.">
        <title>Megaphylogeny resolves global patterns of mushroom evolution.</title>
        <authorList>
            <person name="Varga T."/>
            <person name="Krizsan K."/>
            <person name="Foldi C."/>
            <person name="Dima B."/>
            <person name="Sanchez-Garcia M."/>
            <person name="Sanchez-Ramirez S."/>
            <person name="Szollosi G.J."/>
            <person name="Szarkandi J.G."/>
            <person name="Papp V."/>
            <person name="Albert L."/>
            <person name="Andreopoulos W."/>
            <person name="Angelini C."/>
            <person name="Antonin V."/>
            <person name="Barry K.W."/>
            <person name="Bougher N.L."/>
            <person name="Buchanan P."/>
            <person name="Buyck B."/>
            <person name="Bense V."/>
            <person name="Catcheside P."/>
            <person name="Chovatia M."/>
            <person name="Cooper J."/>
            <person name="Damon W."/>
            <person name="Desjardin D."/>
            <person name="Finy P."/>
            <person name="Geml J."/>
            <person name="Haridas S."/>
            <person name="Hughes K."/>
            <person name="Justo A."/>
            <person name="Karasinski D."/>
            <person name="Kautmanova I."/>
            <person name="Kiss B."/>
            <person name="Kocsube S."/>
            <person name="Kotiranta H."/>
            <person name="LaButti K.M."/>
            <person name="Lechner B.E."/>
            <person name="Liimatainen K."/>
            <person name="Lipzen A."/>
            <person name="Lukacs Z."/>
            <person name="Mihaltcheva S."/>
            <person name="Morgado L.N."/>
            <person name="Niskanen T."/>
            <person name="Noordeloos M.E."/>
            <person name="Ohm R.A."/>
            <person name="Ortiz-Santana B."/>
            <person name="Ovrebo C."/>
            <person name="Racz N."/>
            <person name="Riley R."/>
            <person name="Savchenko A."/>
            <person name="Shiryaev A."/>
            <person name="Soop K."/>
            <person name="Spirin V."/>
            <person name="Szebenyi C."/>
            <person name="Tomsovsky M."/>
            <person name="Tulloss R.E."/>
            <person name="Uehling J."/>
            <person name="Grigoriev I.V."/>
            <person name="Vagvolgyi C."/>
            <person name="Papp T."/>
            <person name="Martin F.M."/>
            <person name="Miettinen O."/>
            <person name="Hibbett D.S."/>
            <person name="Nagy L.G."/>
        </authorList>
    </citation>
    <scope>NUCLEOTIDE SEQUENCE [LARGE SCALE GENOMIC DNA]</scope>
    <source>
        <strain evidence="2 3">OMC1185</strain>
    </source>
</reference>
<evidence type="ECO:0000256" key="1">
    <source>
        <dbReference type="SAM" id="MobiDB-lite"/>
    </source>
</evidence>
<feature type="compositionally biased region" description="Polar residues" evidence="1">
    <location>
        <begin position="308"/>
        <end position="317"/>
    </location>
</feature>
<gene>
    <name evidence="2" type="ORF">OE88DRAFT_1791278</name>
</gene>
<feature type="region of interest" description="Disordered" evidence="1">
    <location>
        <begin position="1"/>
        <end position="88"/>
    </location>
</feature>
<organism evidence="2 3">
    <name type="scientific">Heliocybe sulcata</name>
    <dbReference type="NCBI Taxonomy" id="5364"/>
    <lineage>
        <taxon>Eukaryota</taxon>
        <taxon>Fungi</taxon>
        <taxon>Dikarya</taxon>
        <taxon>Basidiomycota</taxon>
        <taxon>Agaricomycotina</taxon>
        <taxon>Agaricomycetes</taxon>
        <taxon>Gloeophyllales</taxon>
        <taxon>Gloeophyllaceae</taxon>
        <taxon>Heliocybe</taxon>
    </lineage>
</organism>
<accession>A0A5C3N6A2</accession>
<dbReference type="EMBL" id="ML213508">
    <property type="protein sequence ID" value="TFK52722.1"/>
    <property type="molecule type" value="Genomic_DNA"/>
</dbReference>
<feature type="compositionally biased region" description="Polar residues" evidence="1">
    <location>
        <begin position="53"/>
        <end position="65"/>
    </location>
</feature>
<feature type="region of interest" description="Disordered" evidence="1">
    <location>
        <begin position="140"/>
        <end position="166"/>
    </location>
</feature>
<sequence>MASRYNLRTRVPPATSTPVQSAPRPRCVNTGTGASGAVAQSQNDVLPEEADSVQPNSSRPVQPSPRSYAEAVVSRSPSPINLGEGQMPPITSLNAKGRSRSVDSIVHYNNDTFHSMEADAGAISESNVGNTSNWQRVTYQRSGSPNARGRRTPPVPQSVTPRAPDNVALSTEQVQTINSARAGLTAAELAQVKQRERLVQPVINPVKHGESSRNKGKGIDPREFGGAGIPTEELDPARQAAEYELWHAHRDTTPASIVTSVNSVTIPEPTRASVPPANRIPGRDALLGKARQLREELARLETEIASTDVENSENVTARASKKRPVQSPNLSEEQRQPYDVCHRWHGVGYGTPGKLQGTYLE</sequence>
<dbReference type="AlphaFoldDB" id="A0A5C3N6A2"/>
<evidence type="ECO:0000313" key="2">
    <source>
        <dbReference type="EMBL" id="TFK52722.1"/>
    </source>
</evidence>
<proteinExistence type="predicted"/>
<dbReference type="OrthoDB" id="3032433at2759"/>
<protein>
    <submittedName>
        <fullName evidence="2">Uncharacterized protein</fullName>
    </submittedName>
</protein>